<protein>
    <submittedName>
        <fullName evidence="2">Uncharacterized protein</fullName>
    </submittedName>
</protein>
<comment type="caution">
    <text evidence="2">The sequence shown here is derived from an EMBL/GenBank/DDBJ whole genome shotgun (WGS) entry which is preliminary data.</text>
</comment>
<sequence>MSEGIPTYRWRMAPPHLRTRRQLAEEGLRPNGQDIAGKVPFRRHGREQVAYLYDIDKSAPKRPPTEAQLTALAKATREHQFRAAERHGFDRSEFEQTTGSDGEQVVEPDSAWGSSTSALAGYASTGNALADAMTRSAEREGMER</sequence>
<dbReference type="NCBIfam" id="NF041638">
    <property type="entry name" value="QRL_CxxC_CxxC"/>
    <property type="match status" value="1"/>
</dbReference>
<reference evidence="2 3" key="1">
    <citation type="submission" date="2021-06" db="EMBL/GenBank/DDBJ databases">
        <title>Actinomycetes sequencing.</title>
        <authorList>
            <person name="Shan Q."/>
        </authorList>
    </citation>
    <scope>NUCLEOTIDE SEQUENCE [LARGE SCALE GENOMIC DNA]</scope>
    <source>
        <strain evidence="2 3">NEAU-G5</strain>
    </source>
</reference>
<dbReference type="Proteomes" id="UP000733379">
    <property type="component" value="Unassembled WGS sequence"/>
</dbReference>
<dbReference type="EMBL" id="JAHKNI010000014">
    <property type="protein sequence ID" value="MBU3066429.1"/>
    <property type="molecule type" value="Genomic_DNA"/>
</dbReference>
<evidence type="ECO:0000256" key="1">
    <source>
        <dbReference type="SAM" id="MobiDB-lite"/>
    </source>
</evidence>
<proteinExistence type="predicted"/>
<dbReference type="RefSeq" id="WP_215922501.1">
    <property type="nucleotide sequence ID" value="NZ_JAHKNI010000014.1"/>
</dbReference>
<name>A0ABS6B840_9NOCA</name>
<evidence type="ECO:0000313" key="3">
    <source>
        <dbReference type="Proteomes" id="UP000733379"/>
    </source>
</evidence>
<feature type="region of interest" description="Disordered" evidence="1">
    <location>
        <begin position="84"/>
        <end position="118"/>
    </location>
</feature>
<accession>A0ABS6B840</accession>
<organism evidence="2 3">
    <name type="scientific">Nocardia albiluteola</name>
    <dbReference type="NCBI Taxonomy" id="2842303"/>
    <lineage>
        <taxon>Bacteria</taxon>
        <taxon>Bacillati</taxon>
        <taxon>Actinomycetota</taxon>
        <taxon>Actinomycetes</taxon>
        <taxon>Mycobacteriales</taxon>
        <taxon>Nocardiaceae</taxon>
        <taxon>Nocardia</taxon>
    </lineage>
</organism>
<keyword evidence="3" id="KW-1185">Reference proteome</keyword>
<gene>
    <name evidence="2" type="ORF">KO481_33520</name>
</gene>
<feature type="compositionally biased region" description="Basic and acidic residues" evidence="1">
    <location>
        <begin position="84"/>
        <end position="94"/>
    </location>
</feature>
<dbReference type="InterPro" id="IPR048142">
    <property type="entry name" value="QRL_CxxC_CxxC"/>
</dbReference>
<evidence type="ECO:0000313" key="2">
    <source>
        <dbReference type="EMBL" id="MBU3066429.1"/>
    </source>
</evidence>